<evidence type="ECO:0000259" key="8">
    <source>
        <dbReference type="PROSITE" id="PS51767"/>
    </source>
</evidence>
<keyword evidence="3" id="KW-0064">Aspartyl protease</keyword>
<keyword evidence="7" id="KW-0472">Membrane</keyword>
<gene>
    <name evidence="9" type="ORF">QVD17_11339</name>
</gene>
<evidence type="ECO:0000256" key="7">
    <source>
        <dbReference type="SAM" id="Phobius"/>
    </source>
</evidence>
<dbReference type="CDD" id="cd05476">
    <property type="entry name" value="pepsin_A_like_plant"/>
    <property type="match status" value="1"/>
</dbReference>
<feature type="transmembrane region" description="Helical" evidence="7">
    <location>
        <begin position="12"/>
        <end position="35"/>
    </location>
</feature>
<reference evidence="9" key="1">
    <citation type="journal article" date="2023" name="bioRxiv">
        <title>Improved chromosome-level genome assembly for marigold (Tagetes erecta).</title>
        <authorList>
            <person name="Jiang F."/>
            <person name="Yuan L."/>
            <person name="Wang S."/>
            <person name="Wang H."/>
            <person name="Xu D."/>
            <person name="Wang A."/>
            <person name="Fan W."/>
        </authorList>
    </citation>
    <scope>NUCLEOTIDE SEQUENCE</scope>
    <source>
        <strain evidence="9">WSJ</strain>
        <tissue evidence="9">Leaf</tissue>
    </source>
</reference>
<dbReference type="InterPro" id="IPR001461">
    <property type="entry name" value="Aspartic_peptidase_A1"/>
</dbReference>
<dbReference type="GO" id="GO:0006508">
    <property type="term" value="P:proteolysis"/>
    <property type="evidence" value="ECO:0007669"/>
    <property type="project" value="UniProtKB-KW"/>
</dbReference>
<accession>A0AAD8P223</accession>
<proteinExistence type="inferred from homology"/>
<name>A0AAD8P223_TARER</name>
<dbReference type="InterPro" id="IPR032861">
    <property type="entry name" value="TAXi_N"/>
</dbReference>
<dbReference type="PRINTS" id="PR00792">
    <property type="entry name" value="PEPSIN"/>
</dbReference>
<dbReference type="InterPro" id="IPR021109">
    <property type="entry name" value="Peptidase_aspartic_dom_sf"/>
</dbReference>
<evidence type="ECO:0000256" key="3">
    <source>
        <dbReference type="ARBA" id="ARBA00022750"/>
    </source>
</evidence>
<dbReference type="Pfam" id="PF14543">
    <property type="entry name" value="TAXi_N"/>
    <property type="match status" value="1"/>
</dbReference>
<keyword evidence="7" id="KW-1133">Transmembrane helix</keyword>
<dbReference type="InterPro" id="IPR034161">
    <property type="entry name" value="Pepsin-like_plant"/>
</dbReference>
<feature type="active site" evidence="6">
    <location>
        <position position="329"/>
    </location>
</feature>
<protein>
    <recommendedName>
        <fullName evidence="8">Peptidase A1 domain-containing protein</fullName>
    </recommendedName>
</protein>
<evidence type="ECO:0000256" key="6">
    <source>
        <dbReference type="PIRSR" id="PIRSR601461-1"/>
    </source>
</evidence>
<dbReference type="InterPro" id="IPR033121">
    <property type="entry name" value="PEPTIDASE_A1"/>
</dbReference>
<dbReference type="Proteomes" id="UP001229421">
    <property type="component" value="Unassembled WGS sequence"/>
</dbReference>
<evidence type="ECO:0000256" key="4">
    <source>
        <dbReference type="ARBA" id="ARBA00022801"/>
    </source>
</evidence>
<dbReference type="FunFam" id="2.40.70.10:FF:000018">
    <property type="entry name" value="Aspartic proteinase-like protein 2"/>
    <property type="match status" value="1"/>
</dbReference>
<comment type="similarity">
    <text evidence="1">Belongs to the peptidase A1 family.</text>
</comment>
<keyword evidence="5" id="KW-0325">Glycoprotein</keyword>
<evidence type="ECO:0000256" key="5">
    <source>
        <dbReference type="ARBA" id="ARBA00023180"/>
    </source>
</evidence>
<sequence>MRVGFIAGGPVSLAFSGIVVAVLLQVMAVVCSFPASLKLERAFSHDDVVELSVIRDRDDIRHRRLLQQASTNDAIDFTVQGTYDPYRVGLYYSKVQLGSPPNDYHVQVDTGSDILWINCKDCKGCPKSSGLKVPLALYDPSSSSTSSLVSCSDKRCSIGIQSGDAQCSGWNNRCSYSFNYGDGSATSGYYVSDLIHLGMMSDNKNPSSNASSTVMFGCSTSQSGELSIPDRAVDGIFGFGQQGLSVVSQLASQGAAPDAFSHCLVGDGDGGGILVLGKIMDPNMVYSPLIPSQPHYNLHLQSISVNDKKISIDPSVFETSDSQKGTVIDSGTTLGYLAEDAYNPFVNAITNSVPQSVQPFEAKGYQCYVTKNSVSEVFPNVSFNFAGDAPMVLKPKNYLLKQKTLDDETAWCIGFQMVKGRGLTILGDMVLKDKSVVYDLGSQQIGWVDHDCKKPVNVSTKSSGRRRMSNASPMAYRNSLRTTLYKLMTPIIVLAFLLHLT</sequence>
<dbReference type="InterPro" id="IPR032799">
    <property type="entry name" value="TAXi_C"/>
</dbReference>
<dbReference type="Pfam" id="PF14541">
    <property type="entry name" value="TAXi_C"/>
    <property type="match status" value="1"/>
</dbReference>
<dbReference type="AlphaFoldDB" id="A0AAD8P223"/>
<dbReference type="PANTHER" id="PTHR13683">
    <property type="entry name" value="ASPARTYL PROTEASES"/>
    <property type="match status" value="1"/>
</dbReference>
<dbReference type="EMBL" id="JAUHHV010000003">
    <property type="protein sequence ID" value="KAK1429136.1"/>
    <property type="molecule type" value="Genomic_DNA"/>
</dbReference>
<evidence type="ECO:0000313" key="9">
    <source>
        <dbReference type="EMBL" id="KAK1429136.1"/>
    </source>
</evidence>
<feature type="active site" evidence="6">
    <location>
        <position position="109"/>
    </location>
</feature>
<keyword evidence="4" id="KW-0378">Hydrolase</keyword>
<dbReference type="PANTHER" id="PTHR13683:SF794">
    <property type="entry name" value="NEPENTHESIN"/>
    <property type="match status" value="1"/>
</dbReference>
<evidence type="ECO:0000313" key="10">
    <source>
        <dbReference type="Proteomes" id="UP001229421"/>
    </source>
</evidence>
<dbReference type="GO" id="GO:0004190">
    <property type="term" value="F:aspartic-type endopeptidase activity"/>
    <property type="evidence" value="ECO:0007669"/>
    <property type="project" value="UniProtKB-KW"/>
</dbReference>
<organism evidence="9 10">
    <name type="scientific">Tagetes erecta</name>
    <name type="common">African marigold</name>
    <dbReference type="NCBI Taxonomy" id="13708"/>
    <lineage>
        <taxon>Eukaryota</taxon>
        <taxon>Viridiplantae</taxon>
        <taxon>Streptophyta</taxon>
        <taxon>Embryophyta</taxon>
        <taxon>Tracheophyta</taxon>
        <taxon>Spermatophyta</taxon>
        <taxon>Magnoliopsida</taxon>
        <taxon>eudicotyledons</taxon>
        <taxon>Gunneridae</taxon>
        <taxon>Pentapetalae</taxon>
        <taxon>asterids</taxon>
        <taxon>campanulids</taxon>
        <taxon>Asterales</taxon>
        <taxon>Asteraceae</taxon>
        <taxon>Asteroideae</taxon>
        <taxon>Heliantheae alliance</taxon>
        <taxon>Tageteae</taxon>
        <taxon>Tagetes</taxon>
    </lineage>
</organism>
<comment type="caution">
    <text evidence="9">The sequence shown here is derived from an EMBL/GenBank/DDBJ whole genome shotgun (WGS) entry which is preliminary data.</text>
</comment>
<keyword evidence="2" id="KW-0645">Protease</keyword>
<feature type="domain" description="Peptidase A1" evidence="8">
    <location>
        <begin position="91"/>
        <end position="448"/>
    </location>
</feature>
<evidence type="ECO:0000256" key="1">
    <source>
        <dbReference type="ARBA" id="ARBA00007447"/>
    </source>
</evidence>
<dbReference type="SUPFAM" id="SSF50630">
    <property type="entry name" value="Acid proteases"/>
    <property type="match status" value="1"/>
</dbReference>
<dbReference type="Gene3D" id="2.40.70.10">
    <property type="entry name" value="Acid Proteases"/>
    <property type="match status" value="2"/>
</dbReference>
<dbReference type="PROSITE" id="PS51767">
    <property type="entry name" value="PEPTIDASE_A1"/>
    <property type="match status" value="1"/>
</dbReference>
<keyword evidence="7" id="KW-0812">Transmembrane</keyword>
<evidence type="ECO:0000256" key="2">
    <source>
        <dbReference type="ARBA" id="ARBA00022670"/>
    </source>
</evidence>
<keyword evidence="10" id="KW-1185">Reference proteome</keyword>